<keyword evidence="8" id="KW-0915">Sodium</keyword>
<dbReference type="Gene3D" id="1.20.1730.10">
    <property type="entry name" value="Sodium/glucose cotransporter"/>
    <property type="match status" value="2"/>
</dbReference>
<dbReference type="PANTHER" id="PTHR45897:SF4">
    <property type="entry name" value="HIGH-AFFINITY CHOLINE TRANSPORTER 1"/>
    <property type="match status" value="1"/>
</dbReference>
<evidence type="ECO:0000256" key="6">
    <source>
        <dbReference type="ARBA" id="ARBA00022979"/>
    </source>
</evidence>
<feature type="transmembrane region" description="Helical" evidence="14">
    <location>
        <begin position="310"/>
        <end position="330"/>
    </location>
</feature>
<proteinExistence type="inferred from homology"/>
<evidence type="ECO:0000256" key="2">
    <source>
        <dbReference type="ARBA" id="ARBA00006434"/>
    </source>
</evidence>
<comment type="similarity">
    <text evidence="2 13">Belongs to the sodium:solute symporter (SSF) (TC 2.A.21) family.</text>
</comment>
<feature type="transmembrane region" description="Helical" evidence="14">
    <location>
        <begin position="42"/>
        <end position="60"/>
    </location>
</feature>
<evidence type="ECO:0000256" key="4">
    <source>
        <dbReference type="ARBA" id="ARBA00022692"/>
    </source>
</evidence>
<dbReference type="EMBL" id="BLXT01001108">
    <property type="protein sequence ID" value="GFN83156.1"/>
    <property type="molecule type" value="Genomic_DNA"/>
</dbReference>
<feature type="chain" id="PRO_5043483923" evidence="15">
    <location>
        <begin position="22"/>
        <end position="457"/>
    </location>
</feature>
<evidence type="ECO:0000256" key="3">
    <source>
        <dbReference type="ARBA" id="ARBA00022448"/>
    </source>
</evidence>
<keyword evidence="9" id="KW-0406">Ion transport</keyword>
<feature type="transmembrane region" description="Helical" evidence="14">
    <location>
        <begin position="258"/>
        <end position="277"/>
    </location>
</feature>
<keyword evidence="7 14" id="KW-1133">Transmembrane helix</keyword>
<evidence type="ECO:0000256" key="13">
    <source>
        <dbReference type="RuleBase" id="RU362091"/>
    </source>
</evidence>
<accession>A0AAV3YLB1</accession>
<comment type="caution">
    <text evidence="16">The sequence shown here is derived from an EMBL/GenBank/DDBJ whole genome shotgun (WGS) entry which is preliminary data.</text>
</comment>
<dbReference type="AlphaFoldDB" id="A0AAV3YLB1"/>
<feature type="transmembrane region" description="Helical" evidence="14">
    <location>
        <begin position="191"/>
        <end position="213"/>
    </location>
</feature>
<evidence type="ECO:0000256" key="9">
    <source>
        <dbReference type="ARBA" id="ARBA00023065"/>
    </source>
</evidence>
<dbReference type="InterPro" id="IPR038377">
    <property type="entry name" value="Na/Glc_symporter_sf"/>
</dbReference>
<name>A0AAV3YLB1_9GAST</name>
<evidence type="ECO:0000256" key="1">
    <source>
        <dbReference type="ARBA" id="ARBA00004141"/>
    </source>
</evidence>
<dbReference type="GO" id="GO:0005307">
    <property type="term" value="F:choline:sodium symporter activity"/>
    <property type="evidence" value="ECO:0007669"/>
    <property type="project" value="TreeGrafter"/>
</dbReference>
<keyword evidence="4 14" id="KW-0812">Transmembrane</keyword>
<evidence type="ECO:0000313" key="16">
    <source>
        <dbReference type="EMBL" id="GFN83156.1"/>
    </source>
</evidence>
<dbReference type="GO" id="GO:0005886">
    <property type="term" value="C:plasma membrane"/>
    <property type="evidence" value="ECO:0007669"/>
    <property type="project" value="TreeGrafter"/>
</dbReference>
<feature type="transmembrane region" description="Helical" evidence="14">
    <location>
        <begin position="337"/>
        <end position="354"/>
    </location>
</feature>
<dbReference type="PROSITE" id="PS50283">
    <property type="entry name" value="NA_SOLUT_SYMP_3"/>
    <property type="match status" value="1"/>
</dbReference>
<feature type="transmembrane region" description="Helical" evidence="14">
    <location>
        <begin position="220"/>
        <end position="238"/>
    </location>
</feature>
<feature type="transmembrane region" description="Helical" evidence="14">
    <location>
        <begin position="384"/>
        <end position="405"/>
    </location>
</feature>
<evidence type="ECO:0000256" key="8">
    <source>
        <dbReference type="ARBA" id="ARBA00023053"/>
    </source>
</evidence>
<gene>
    <name evidence="16" type="ORF">PoB_000966200</name>
</gene>
<keyword evidence="12" id="KW-0739">Sodium transport</keyword>
<dbReference type="Pfam" id="PF00474">
    <property type="entry name" value="SSF"/>
    <property type="match status" value="1"/>
</dbReference>
<feature type="transmembrane region" description="Helical" evidence="14">
    <location>
        <begin position="157"/>
        <end position="185"/>
    </location>
</feature>
<keyword evidence="15" id="KW-0732">Signal</keyword>
<organism evidence="16 17">
    <name type="scientific">Plakobranchus ocellatus</name>
    <dbReference type="NCBI Taxonomy" id="259542"/>
    <lineage>
        <taxon>Eukaryota</taxon>
        <taxon>Metazoa</taxon>
        <taxon>Spiralia</taxon>
        <taxon>Lophotrochozoa</taxon>
        <taxon>Mollusca</taxon>
        <taxon>Gastropoda</taxon>
        <taxon>Heterobranchia</taxon>
        <taxon>Euthyneura</taxon>
        <taxon>Panpulmonata</taxon>
        <taxon>Sacoglossa</taxon>
        <taxon>Placobranchoidea</taxon>
        <taxon>Plakobranchidae</taxon>
        <taxon>Plakobranchus</taxon>
    </lineage>
</organism>
<keyword evidence="10 14" id="KW-0472">Membrane</keyword>
<keyword evidence="3" id="KW-0813">Transport</keyword>
<evidence type="ECO:0000256" key="15">
    <source>
        <dbReference type="SAM" id="SignalP"/>
    </source>
</evidence>
<evidence type="ECO:0000256" key="5">
    <source>
        <dbReference type="ARBA" id="ARBA00022847"/>
    </source>
</evidence>
<keyword evidence="17" id="KW-1185">Reference proteome</keyword>
<evidence type="ECO:0000256" key="11">
    <source>
        <dbReference type="ARBA" id="ARBA00023180"/>
    </source>
</evidence>
<dbReference type="InterPro" id="IPR052244">
    <property type="entry name" value="Choline_transporter"/>
</dbReference>
<dbReference type="GO" id="GO:0008292">
    <property type="term" value="P:acetylcholine biosynthetic process"/>
    <property type="evidence" value="ECO:0007669"/>
    <property type="project" value="TreeGrafter"/>
</dbReference>
<protein>
    <submittedName>
        <fullName evidence="16">High-affinity choline transporter 1</fullName>
    </submittedName>
</protein>
<feature type="signal peptide" evidence="15">
    <location>
        <begin position="1"/>
        <end position="21"/>
    </location>
</feature>
<evidence type="ECO:0000256" key="12">
    <source>
        <dbReference type="ARBA" id="ARBA00023201"/>
    </source>
</evidence>
<evidence type="ECO:0000256" key="10">
    <source>
        <dbReference type="ARBA" id="ARBA00023136"/>
    </source>
</evidence>
<evidence type="ECO:0000313" key="17">
    <source>
        <dbReference type="Proteomes" id="UP000735302"/>
    </source>
</evidence>
<keyword evidence="11" id="KW-0325">Glycoprotein</keyword>
<keyword evidence="5" id="KW-0769">Symport</keyword>
<dbReference type="Proteomes" id="UP000735302">
    <property type="component" value="Unassembled WGS sequence"/>
</dbReference>
<keyword evidence="6" id="KW-0530">Neurotransmitter biosynthesis</keyword>
<feature type="transmembrane region" description="Helical" evidence="14">
    <location>
        <begin position="284"/>
        <end position="304"/>
    </location>
</feature>
<evidence type="ECO:0000256" key="7">
    <source>
        <dbReference type="ARBA" id="ARBA00022989"/>
    </source>
</evidence>
<sequence length="457" mass="50469">MKKMSNSLIKLCIFTATMVGGGYINGSAESAAKDGVLNTQAPLGYCISLVLAQLYKPLFLNNPRSHSTEKKTKRNLDMDLGYFEERKMIYEGIQDGKEDEYFNIGVRFALGGAEEMALGEGRNGEMALLYGPKLRREGFITMFDPFQMKYGRKMGGLLFIPQILGDLFWSAAVLAALGATISIILNINATLAIIISSAVAIIYTFLGGLYSVAYTDVIQLLFIAIGLVIAFPFSLTHPAVDLERVSATWLGHIPTNSIAAYTDVYLLCICGGIPWQASENELIWVLRISILIVGTLGTLIAIFADTIYGLYVLCSDLMYVILFPQLTLILWMPQCNAYGSLAGFLVSFILRLLSGEPVLGLAPAIHYPGYDAVYEIQLFPFRTFIMLIGSFCIIGVSILTNFLFFKGILPRRYDVLKCLKGRTIALRYSDKDRQLQEQDDPDATLTLKETNNGSSVI</sequence>
<reference evidence="16 17" key="1">
    <citation type="journal article" date="2021" name="Elife">
        <title>Chloroplast acquisition without the gene transfer in kleptoplastic sea slugs, Plakobranchus ocellatus.</title>
        <authorList>
            <person name="Maeda T."/>
            <person name="Takahashi S."/>
            <person name="Yoshida T."/>
            <person name="Shimamura S."/>
            <person name="Takaki Y."/>
            <person name="Nagai Y."/>
            <person name="Toyoda A."/>
            <person name="Suzuki Y."/>
            <person name="Arimoto A."/>
            <person name="Ishii H."/>
            <person name="Satoh N."/>
            <person name="Nishiyama T."/>
            <person name="Hasebe M."/>
            <person name="Maruyama T."/>
            <person name="Minagawa J."/>
            <person name="Obokata J."/>
            <person name="Shigenobu S."/>
        </authorList>
    </citation>
    <scope>NUCLEOTIDE SEQUENCE [LARGE SCALE GENOMIC DNA]</scope>
</reference>
<comment type="subcellular location">
    <subcellularLocation>
        <location evidence="1">Membrane</location>
        <topology evidence="1">Multi-pass membrane protein</topology>
    </subcellularLocation>
</comment>
<evidence type="ECO:0000256" key="14">
    <source>
        <dbReference type="SAM" id="Phobius"/>
    </source>
</evidence>
<dbReference type="PANTHER" id="PTHR45897">
    <property type="entry name" value="HIGH-AFFINITY CHOLINE TRANSPORTER 1"/>
    <property type="match status" value="1"/>
</dbReference>
<dbReference type="InterPro" id="IPR001734">
    <property type="entry name" value="Na/solute_symporter"/>
</dbReference>